<accession>A0A0F9DTL2</accession>
<proteinExistence type="predicted"/>
<dbReference type="Pfam" id="PF09250">
    <property type="entry name" value="Prim-Pol"/>
    <property type="match status" value="1"/>
</dbReference>
<evidence type="ECO:0000259" key="1">
    <source>
        <dbReference type="SMART" id="SM00943"/>
    </source>
</evidence>
<feature type="domain" description="DNA primase/polymerase bifunctional N-terminal" evidence="1">
    <location>
        <begin position="109"/>
        <end position="274"/>
    </location>
</feature>
<gene>
    <name evidence="2" type="ORF">LCGC14_2238840</name>
</gene>
<sequence length="530" mass="61015">MTEQIILSKWREYFKKKGIKYKKLGRTGGTLTCMFCGKGVMQVLPNTYKLNCYSCDPKKNLGHYYTLIDIARKLDNLKGNDEEILHHIKEELNLKVNTKIDEDYIDKYLDFYVKEGFDLVPVAVKCPFCFGKGCPKCENTGNYGKNPIESDWTKKEHKDKVEWKQWINNGLNIGVKCGQCSNLLVVDLDHQEVIPDSIKKIMGNTLIQKTAHGFHLFYKYDKDFPKTRIDDLKIDIETTGGQVVIYPSITSNIKRSIENLVPVIEIPKELKKLLLDKITVPRQTESEKIREDIQTEDFKIDPNKLQLINNNLEGSCNSSFIKLGGILRKQLNLNDTGYVLHVLNKHLLANPMQSRTITAMVRELSKYSQFDEQELAHEIIKYLKDVEEAPRTEIAMGVAGTNRGEGKLRVDKALKYLVTNEYVTKRGTKYELIKQLDWSGSLINVGIPLKFKVPYFHNWANFRYGDLILIGSKNKKGNVSQTKGSLIVNENETSYAATDLRRKILEAFNYSVTRYERAQSIDLFRYTVYT</sequence>
<dbReference type="AlphaFoldDB" id="A0A0F9DTL2"/>
<dbReference type="SUPFAM" id="SSF56747">
    <property type="entry name" value="Prim-pol domain"/>
    <property type="match status" value="1"/>
</dbReference>
<feature type="non-terminal residue" evidence="2">
    <location>
        <position position="530"/>
    </location>
</feature>
<dbReference type="CDD" id="cd04859">
    <property type="entry name" value="Prim_Pol"/>
    <property type="match status" value="1"/>
</dbReference>
<dbReference type="SMART" id="SM00943">
    <property type="entry name" value="Prim-Pol"/>
    <property type="match status" value="1"/>
</dbReference>
<name>A0A0F9DTL2_9ZZZZ</name>
<comment type="caution">
    <text evidence="2">The sequence shown here is derived from an EMBL/GenBank/DDBJ whole genome shotgun (WGS) entry which is preliminary data.</text>
</comment>
<evidence type="ECO:0000313" key="2">
    <source>
        <dbReference type="EMBL" id="KKL57096.1"/>
    </source>
</evidence>
<dbReference type="EMBL" id="LAZR01030282">
    <property type="protein sequence ID" value="KKL57096.1"/>
    <property type="molecule type" value="Genomic_DNA"/>
</dbReference>
<organism evidence="2">
    <name type="scientific">marine sediment metagenome</name>
    <dbReference type="NCBI Taxonomy" id="412755"/>
    <lineage>
        <taxon>unclassified sequences</taxon>
        <taxon>metagenomes</taxon>
        <taxon>ecological metagenomes</taxon>
    </lineage>
</organism>
<protein>
    <recommendedName>
        <fullName evidence="1">DNA primase/polymerase bifunctional N-terminal domain-containing protein</fullName>
    </recommendedName>
</protein>
<reference evidence="2" key="1">
    <citation type="journal article" date="2015" name="Nature">
        <title>Complex archaea that bridge the gap between prokaryotes and eukaryotes.</title>
        <authorList>
            <person name="Spang A."/>
            <person name="Saw J.H."/>
            <person name="Jorgensen S.L."/>
            <person name="Zaremba-Niedzwiedzka K."/>
            <person name="Martijn J."/>
            <person name="Lind A.E."/>
            <person name="van Eijk R."/>
            <person name="Schleper C."/>
            <person name="Guy L."/>
            <person name="Ettema T.J."/>
        </authorList>
    </citation>
    <scope>NUCLEOTIDE SEQUENCE</scope>
</reference>
<dbReference type="InterPro" id="IPR015330">
    <property type="entry name" value="DNA_primase/pol_bifunc_N"/>
</dbReference>